<sequence length="338" mass="34529">MSSTTVTRRSLLLAASGLGSAAVLTACGGNLGSSSEGGEAGAEFPTGAVTMLIGGNPGGSADLILRAMSDPLSQELGVPVLVENRPGANGAVAAQELAGDAADGQTIMIFNGTLAYITPLAVPESDVVDIDDYEVITGVSRDDYVLLASPDSGFTTIDDLRAADRPVSYGTTGVGTGSQLSSAYVLQLAGLEGTAVPFDGGSPTLTAVLGSQVDLAVVQISESISQIESGQVTPLVVMSAERNPSLPDVPTATESGIDAVVTQSRAMVAPKGTPQAVLDRLSAAFVAVWADATYQSFNADNQLVPYEVDGAEVVSEWTESLEEYRTFVEESGLDFGAE</sequence>
<dbReference type="STRING" id="675864.SAMN04489747_1891"/>
<dbReference type="OrthoDB" id="9780943at2"/>
<feature type="chain" id="PRO_5009240505" evidence="2">
    <location>
        <begin position="22"/>
        <end position="338"/>
    </location>
</feature>
<keyword evidence="3" id="KW-0675">Receptor</keyword>
<feature type="signal peptide" evidence="2">
    <location>
        <begin position="1"/>
        <end position="21"/>
    </location>
</feature>
<dbReference type="EMBL" id="LT629688">
    <property type="protein sequence ID" value="SDD85028.1"/>
    <property type="molecule type" value="Genomic_DNA"/>
</dbReference>
<proteinExistence type="inferred from homology"/>
<gene>
    <name evidence="3" type="ORF">SAMN04489747_1891</name>
</gene>
<evidence type="ECO:0000313" key="3">
    <source>
        <dbReference type="EMBL" id="SDD85028.1"/>
    </source>
</evidence>
<protein>
    <submittedName>
        <fullName evidence="3">Tripartite-type tricarboxylate transporter, receptor component TctC</fullName>
    </submittedName>
</protein>
<keyword evidence="2" id="KW-0732">Signal</keyword>
<reference evidence="3 4" key="1">
    <citation type="submission" date="2016-10" db="EMBL/GenBank/DDBJ databases">
        <authorList>
            <person name="de Groot N.N."/>
        </authorList>
    </citation>
    <scope>NUCLEOTIDE SEQUENCE [LARGE SCALE GENOMIC DNA]</scope>
    <source>
        <strain evidence="3 4">MON 2.2</strain>
    </source>
</reference>
<dbReference type="Pfam" id="PF03401">
    <property type="entry name" value="TctC"/>
    <property type="match status" value="1"/>
</dbReference>
<dbReference type="PANTHER" id="PTHR42928:SF5">
    <property type="entry name" value="BLR1237 PROTEIN"/>
    <property type="match status" value="1"/>
</dbReference>
<dbReference type="InterPro" id="IPR006311">
    <property type="entry name" value="TAT_signal"/>
</dbReference>
<dbReference type="Proteomes" id="UP000198546">
    <property type="component" value="Chromosome i"/>
</dbReference>
<dbReference type="PROSITE" id="PS51318">
    <property type="entry name" value="TAT"/>
    <property type="match status" value="1"/>
</dbReference>
<accession>A0A1G6Y3P5</accession>
<dbReference type="SUPFAM" id="SSF53850">
    <property type="entry name" value="Periplasmic binding protein-like II"/>
    <property type="match status" value="1"/>
</dbReference>
<keyword evidence="4" id="KW-1185">Reference proteome</keyword>
<dbReference type="Gene3D" id="3.40.190.10">
    <property type="entry name" value="Periplasmic binding protein-like II"/>
    <property type="match status" value="1"/>
</dbReference>
<dbReference type="PANTHER" id="PTHR42928">
    <property type="entry name" value="TRICARBOXYLATE-BINDING PROTEIN"/>
    <property type="match status" value="1"/>
</dbReference>
<organism evidence="3 4">
    <name type="scientific">Auraticoccus monumenti</name>
    <dbReference type="NCBI Taxonomy" id="675864"/>
    <lineage>
        <taxon>Bacteria</taxon>
        <taxon>Bacillati</taxon>
        <taxon>Actinomycetota</taxon>
        <taxon>Actinomycetes</taxon>
        <taxon>Propionibacteriales</taxon>
        <taxon>Propionibacteriaceae</taxon>
        <taxon>Auraticoccus</taxon>
    </lineage>
</organism>
<dbReference type="InterPro" id="IPR042100">
    <property type="entry name" value="Bug_dom1"/>
</dbReference>
<dbReference type="AlphaFoldDB" id="A0A1G6Y3P5"/>
<dbReference type="Gene3D" id="3.40.190.150">
    <property type="entry name" value="Bordetella uptake gene, domain 1"/>
    <property type="match status" value="1"/>
</dbReference>
<evidence type="ECO:0000256" key="2">
    <source>
        <dbReference type="SAM" id="SignalP"/>
    </source>
</evidence>
<dbReference type="PIRSF" id="PIRSF017082">
    <property type="entry name" value="YflP"/>
    <property type="match status" value="1"/>
</dbReference>
<name>A0A1G6Y3P5_9ACTN</name>
<evidence type="ECO:0000313" key="4">
    <source>
        <dbReference type="Proteomes" id="UP000198546"/>
    </source>
</evidence>
<evidence type="ECO:0000256" key="1">
    <source>
        <dbReference type="ARBA" id="ARBA00006987"/>
    </source>
</evidence>
<dbReference type="CDD" id="cd07012">
    <property type="entry name" value="PBP2_Bug_TTT"/>
    <property type="match status" value="1"/>
</dbReference>
<comment type="similarity">
    <text evidence="1">Belongs to the UPF0065 (bug) family.</text>
</comment>
<dbReference type="RefSeq" id="WP_090592678.1">
    <property type="nucleotide sequence ID" value="NZ_LT629688.1"/>
</dbReference>
<dbReference type="InterPro" id="IPR005064">
    <property type="entry name" value="BUG"/>
</dbReference>